<keyword evidence="3" id="KW-1185">Reference proteome</keyword>
<evidence type="ECO:0000256" key="1">
    <source>
        <dbReference type="SAM" id="MobiDB-lite"/>
    </source>
</evidence>
<evidence type="ECO:0000313" key="2">
    <source>
        <dbReference type="EMBL" id="KAK8839169.1"/>
    </source>
</evidence>
<protein>
    <submittedName>
        <fullName evidence="2">Uncharacterized protein</fullName>
    </submittedName>
</protein>
<sequence length="165" mass="18905">MIFIHSVKQICDICILFFTKFYIQAPLLTSKCNKDGNDNDGNDKDDNEKDDNVNDDKANDSQITQHRSKYLDGVNFGPTKFMIKMLHTLIGLRLVLEHHPMLLGIDRLTTHIIENYFGQNRLNCKGNNRLNRVLHFFIEGAFDYQLIQEYGLGAKINGRDNVGGT</sequence>
<feature type="region of interest" description="Disordered" evidence="1">
    <location>
        <begin position="34"/>
        <end position="62"/>
    </location>
</feature>
<organism evidence="2 3">
    <name type="scientific">Tritrichomonas musculus</name>
    <dbReference type="NCBI Taxonomy" id="1915356"/>
    <lineage>
        <taxon>Eukaryota</taxon>
        <taxon>Metamonada</taxon>
        <taxon>Parabasalia</taxon>
        <taxon>Tritrichomonadida</taxon>
        <taxon>Tritrichomonadidae</taxon>
        <taxon>Tritrichomonas</taxon>
    </lineage>
</organism>
<evidence type="ECO:0000313" key="3">
    <source>
        <dbReference type="Proteomes" id="UP001470230"/>
    </source>
</evidence>
<gene>
    <name evidence="2" type="ORF">M9Y10_032096</name>
</gene>
<accession>A0ABR2GZ00</accession>
<dbReference type="Proteomes" id="UP001470230">
    <property type="component" value="Unassembled WGS sequence"/>
</dbReference>
<dbReference type="EMBL" id="JAPFFF010000052">
    <property type="protein sequence ID" value="KAK8839169.1"/>
    <property type="molecule type" value="Genomic_DNA"/>
</dbReference>
<proteinExistence type="predicted"/>
<feature type="compositionally biased region" description="Basic and acidic residues" evidence="1">
    <location>
        <begin position="34"/>
        <end position="59"/>
    </location>
</feature>
<reference evidence="2 3" key="1">
    <citation type="submission" date="2024-04" db="EMBL/GenBank/DDBJ databases">
        <title>Tritrichomonas musculus Genome.</title>
        <authorList>
            <person name="Alves-Ferreira E."/>
            <person name="Grigg M."/>
            <person name="Lorenzi H."/>
            <person name="Galac M."/>
        </authorList>
    </citation>
    <scope>NUCLEOTIDE SEQUENCE [LARGE SCALE GENOMIC DNA]</scope>
    <source>
        <strain evidence="2 3">EAF2021</strain>
    </source>
</reference>
<comment type="caution">
    <text evidence="2">The sequence shown here is derived from an EMBL/GenBank/DDBJ whole genome shotgun (WGS) entry which is preliminary data.</text>
</comment>
<name>A0ABR2GZ00_9EUKA</name>